<proteinExistence type="predicted"/>
<keyword evidence="1" id="KW-0732">Signal</keyword>
<dbReference type="EMBL" id="JBHLWI010000001">
    <property type="protein sequence ID" value="MFC0261057.1"/>
    <property type="molecule type" value="Genomic_DNA"/>
</dbReference>
<feature type="signal peptide" evidence="1">
    <location>
        <begin position="1"/>
        <end position="19"/>
    </location>
</feature>
<sequence>MKKIIIVFVLVFATHLAHAQYKGQFRGIHAYEMTTGKGFFGMNFTGEYFPLNYFSIAPSVTFFLPATGNARGFDLNARYYLTEKEKQWYALFGYGHYTRKFEFNPKETERFNSINLGLGGMLKIRDELGFNPEIRYQPIGRNELIFKLGIVYFIN</sequence>
<comment type="caution">
    <text evidence="2">The sequence shown here is derived from an EMBL/GenBank/DDBJ whole genome shotgun (WGS) entry which is preliminary data.</text>
</comment>
<keyword evidence="3" id="KW-1185">Reference proteome</keyword>
<name>A0ABV6FN47_9BACT</name>
<dbReference type="InterPro" id="IPR011250">
    <property type="entry name" value="OMP/PagP_B-barrel"/>
</dbReference>
<dbReference type="Proteomes" id="UP001589797">
    <property type="component" value="Unassembled WGS sequence"/>
</dbReference>
<evidence type="ECO:0000256" key="1">
    <source>
        <dbReference type="SAM" id="SignalP"/>
    </source>
</evidence>
<evidence type="ECO:0000313" key="2">
    <source>
        <dbReference type="EMBL" id="MFC0261057.1"/>
    </source>
</evidence>
<gene>
    <name evidence="2" type="ORF">ACFFIP_00070</name>
</gene>
<evidence type="ECO:0000313" key="3">
    <source>
        <dbReference type="Proteomes" id="UP001589797"/>
    </source>
</evidence>
<reference evidence="2 3" key="1">
    <citation type="submission" date="2024-09" db="EMBL/GenBank/DDBJ databases">
        <authorList>
            <person name="Sun Q."/>
            <person name="Mori K."/>
        </authorList>
    </citation>
    <scope>NUCLEOTIDE SEQUENCE [LARGE SCALE GENOMIC DNA]</scope>
    <source>
        <strain evidence="2 3">CCM 7650</strain>
    </source>
</reference>
<evidence type="ECO:0008006" key="4">
    <source>
        <dbReference type="Google" id="ProtNLM"/>
    </source>
</evidence>
<feature type="chain" id="PRO_5045848187" description="Outer membrane protein beta-barrel domain-containing protein" evidence="1">
    <location>
        <begin position="20"/>
        <end position="155"/>
    </location>
</feature>
<protein>
    <recommendedName>
        <fullName evidence="4">Outer membrane protein beta-barrel domain-containing protein</fullName>
    </recommendedName>
</protein>
<accession>A0ABV6FN47</accession>
<dbReference type="RefSeq" id="WP_382385514.1">
    <property type="nucleotide sequence ID" value="NZ_JBHLWI010000001.1"/>
</dbReference>
<organism evidence="2 3">
    <name type="scientific">Fontibacter flavus</name>
    <dbReference type="NCBI Taxonomy" id="654838"/>
    <lineage>
        <taxon>Bacteria</taxon>
        <taxon>Pseudomonadati</taxon>
        <taxon>Bacteroidota</taxon>
        <taxon>Cytophagia</taxon>
        <taxon>Cytophagales</taxon>
        <taxon>Cyclobacteriaceae</taxon>
        <taxon>Fontibacter</taxon>
    </lineage>
</organism>
<dbReference type="SUPFAM" id="SSF56925">
    <property type="entry name" value="OMPA-like"/>
    <property type="match status" value="1"/>
</dbReference>